<evidence type="ECO:0000256" key="1">
    <source>
        <dbReference type="ARBA" id="ARBA00004141"/>
    </source>
</evidence>
<feature type="transmembrane region" description="Helical" evidence="7">
    <location>
        <begin position="410"/>
        <end position="428"/>
    </location>
</feature>
<feature type="transmembrane region" description="Helical" evidence="7">
    <location>
        <begin position="20"/>
        <end position="44"/>
    </location>
</feature>
<dbReference type="GO" id="GO:0016020">
    <property type="term" value="C:membrane"/>
    <property type="evidence" value="ECO:0007669"/>
    <property type="project" value="UniProtKB-SubCell"/>
</dbReference>
<dbReference type="InterPro" id="IPR004752">
    <property type="entry name" value="AmpG_permease/AT-1"/>
</dbReference>
<evidence type="ECO:0000313" key="8">
    <source>
        <dbReference type="EMBL" id="QJD99508.1"/>
    </source>
</evidence>
<proteinExistence type="predicted"/>
<keyword evidence="2" id="KW-0813">Transport</keyword>
<gene>
    <name evidence="8" type="ORF">HH212_05290</name>
</gene>
<feature type="compositionally biased region" description="Low complexity" evidence="6">
    <location>
        <begin position="445"/>
        <end position="459"/>
    </location>
</feature>
<keyword evidence="4 7" id="KW-1133">Transmembrane helix</keyword>
<dbReference type="Pfam" id="PF07690">
    <property type="entry name" value="MFS_1"/>
    <property type="match status" value="1"/>
</dbReference>
<dbReference type="KEGG" id="mfy:HH212_05290"/>
<protein>
    <submittedName>
        <fullName evidence="8">AmpG family muropeptide MFS transporter</fullName>
    </submittedName>
</protein>
<feature type="transmembrane region" description="Helical" evidence="7">
    <location>
        <begin position="378"/>
        <end position="398"/>
    </location>
</feature>
<keyword evidence="5 7" id="KW-0472">Membrane</keyword>
<reference evidence="8 9" key="1">
    <citation type="submission" date="2020-04" db="EMBL/GenBank/DDBJ databases">
        <title>Genome sequencing of novel species.</title>
        <authorList>
            <person name="Heo J."/>
            <person name="Kim S.-J."/>
            <person name="Kim J.-S."/>
            <person name="Hong S.-B."/>
            <person name="Kwon S.-W."/>
        </authorList>
    </citation>
    <scope>NUCLEOTIDE SEQUENCE [LARGE SCALE GENOMIC DNA]</scope>
    <source>
        <strain evidence="8 9">GN2-R2</strain>
    </source>
</reference>
<feature type="transmembrane region" description="Helical" evidence="7">
    <location>
        <begin position="56"/>
        <end position="73"/>
    </location>
</feature>
<accession>A0A7Z2VUP2</accession>
<dbReference type="RefSeq" id="WP_169434407.1">
    <property type="nucleotide sequence ID" value="NZ_CP051685.1"/>
</dbReference>
<dbReference type="Proteomes" id="UP000502415">
    <property type="component" value="Chromosome"/>
</dbReference>
<evidence type="ECO:0000256" key="2">
    <source>
        <dbReference type="ARBA" id="ARBA00022448"/>
    </source>
</evidence>
<dbReference type="EMBL" id="CP051685">
    <property type="protein sequence ID" value="QJD99508.1"/>
    <property type="molecule type" value="Genomic_DNA"/>
</dbReference>
<feature type="transmembrane region" description="Helical" evidence="7">
    <location>
        <begin position="243"/>
        <end position="267"/>
    </location>
</feature>
<evidence type="ECO:0000313" key="9">
    <source>
        <dbReference type="Proteomes" id="UP000502415"/>
    </source>
</evidence>
<evidence type="ECO:0000256" key="3">
    <source>
        <dbReference type="ARBA" id="ARBA00022692"/>
    </source>
</evidence>
<evidence type="ECO:0000256" key="4">
    <source>
        <dbReference type="ARBA" id="ARBA00022989"/>
    </source>
</evidence>
<feature type="transmembrane region" description="Helical" evidence="7">
    <location>
        <begin position="85"/>
        <end position="103"/>
    </location>
</feature>
<feature type="transmembrane region" description="Helical" evidence="7">
    <location>
        <begin position="340"/>
        <end position="366"/>
    </location>
</feature>
<feature type="region of interest" description="Disordered" evidence="6">
    <location>
        <begin position="439"/>
        <end position="468"/>
    </location>
</feature>
<feature type="transmembrane region" description="Helical" evidence="7">
    <location>
        <begin position="110"/>
        <end position="128"/>
    </location>
</feature>
<dbReference type="PANTHER" id="PTHR12778">
    <property type="entry name" value="SOLUTE CARRIER FAMILY 33 ACETYL-COA TRANSPORTER -RELATED"/>
    <property type="match status" value="1"/>
</dbReference>
<comment type="subcellular location">
    <subcellularLocation>
        <location evidence="1">Membrane</location>
        <topology evidence="1">Multi-pass membrane protein</topology>
    </subcellularLocation>
</comment>
<evidence type="ECO:0000256" key="5">
    <source>
        <dbReference type="ARBA" id="ARBA00023136"/>
    </source>
</evidence>
<feature type="transmembrane region" description="Helical" evidence="7">
    <location>
        <begin position="148"/>
        <end position="171"/>
    </location>
</feature>
<dbReference type="InterPro" id="IPR011701">
    <property type="entry name" value="MFS"/>
</dbReference>
<dbReference type="GO" id="GO:0022857">
    <property type="term" value="F:transmembrane transporter activity"/>
    <property type="evidence" value="ECO:0007669"/>
    <property type="project" value="InterPro"/>
</dbReference>
<name>A0A7Z2VUP2_9BURK</name>
<feature type="transmembrane region" description="Helical" evidence="7">
    <location>
        <begin position="315"/>
        <end position="334"/>
    </location>
</feature>
<dbReference type="Gene3D" id="1.20.1250.20">
    <property type="entry name" value="MFS general substrate transporter like domains"/>
    <property type="match status" value="1"/>
</dbReference>
<feature type="transmembrane region" description="Helical" evidence="7">
    <location>
        <begin position="287"/>
        <end position="308"/>
    </location>
</feature>
<keyword evidence="9" id="KW-1185">Reference proteome</keyword>
<dbReference type="InterPro" id="IPR036259">
    <property type="entry name" value="MFS_trans_sf"/>
</dbReference>
<organism evidence="8 9">
    <name type="scientific">Massilia forsythiae</name>
    <dbReference type="NCBI Taxonomy" id="2728020"/>
    <lineage>
        <taxon>Bacteria</taxon>
        <taxon>Pseudomonadati</taxon>
        <taxon>Pseudomonadota</taxon>
        <taxon>Betaproteobacteria</taxon>
        <taxon>Burkholderiales</taxon>
        <taxon>Oxalobacteraceae</taxon>
        <taxon>Telluria group</taxon>
        <taxon>Massilia</taxon>
    </lineage>
</organism>
<evidence type="ECO:0000256" key="7">
    <source>
        <dbReference type="SAM" id="Phobius"/>
    </source>
</evidence>
<keyword evidence="3 7" id="KW-0812">Transmembrane</keyword>
<dbReference type="SUPFAM" id="SSF103473">
    <property type="entry name" value="MFS general substrate transporter"/>
    <property type="match status" value="1"/>
</dbReference>
<dbReference type="AlphaFoldDB" id="A0A7Z2VUP2"/>
<dbReference type="PANTHER" id="PTHR12778:SF10">
    <property type="entry name" value="MAJOR FACILITATOR SUPERFAMILY DOMAIN-CONTAINING PROTEIN 3"/>
    <property type="match status" value="1"/>
</dbReference>
<feature type="transmembrane region" description="Helical" evidence="7">
    <location>
        <begin position="178"/>
        <end position="201"/>
    </location>
</feature>
<evidence type="ECO:0000256" key="6">
    <source>
        <dbReference type="SAM" id="MobiDB-lite"/>
    </source>
</evidence>
<sequence>MDETTTVPAAPEPARGARHPLAWVPTLYLAQGLPFYSVALVAGLMFKSLGVANDRIAHWTGLLGLAWVFKALWSPLLELAPGKKAAVVALQLVGGAALGALALALQLPGWFALSIGLLALVALASSTHDIAADGLYIASLDARRQAAYAGWQGAFFNGAKFLSLGGLVILAGHLEQKIGAFAAWSAVFGLLGALMAVLGLYHAWALPDARARAAAGVPAASAHLRGVALMLDVVRTFFAKRGIWLGLLFIVLFRAGEGQVQTIGPLFLRDARALGGLGLSTQQVGAIYGTAGTAAFLAGSVLGGWFSARLGLRRAMPFLILAMNLPNLVFYWLSVARPDAAAAVTAALGLEMFGYGFGFVGIILFIMQVIASGPYQTAHYALGTGFMQLGFVLSKVVSGDIQQALGYRHFFLWVLLAALPALVLARCVRLEVATNTEAGGGTGQPSGAAPAAPMAAQPLARPPSGQPR</sequence>